<proteinExistence type="inferred from homology"/>
<dbReference type="Gene3D" id="3.90.228.10">
    <property type="match status" value="1"/>
</dbReference>
<evidence type="ECO:0000256" key="1">
    <source>
        <dbReference type="ARBA" id="ARBA00024347"/>
    </source>
</evidence>
<gene>
    <name evidence="7" type="primary">LOC116950563</name>
</gene>
<dbReference type="PANTHER" id="PTHR45740">
    <property type="entry name" value="POLY [ADP-RIBOSE] POLYMERASE"/>
    <property type="match status" value="1"/>
</dbReference>
<evidence type="ECO:0000259" key="5">
    <source>
        <dbReference type="PROSITE" id="PS51059"/>
    </source>
</evidence>
<sequence>MDGRLGDAAAAAAAAAAVAGLNCLPTGGAARRIFDRHKRRRWLRRVALNRWNRLRKPQAAVRGSGWLVGDLQPRTPQAQAAQPRPNPSQRTFLCSSSPLLLARQSALLCVQMLSEQVAATNFHDAAAPQVAPAGVGHGRAQGGARVPPAPASCPPPPPLPPPPPCAQPPAPPCAQPPSVPAPPLPPPCAPATPPLPPCAPAPPPPACATQPRCVLQPACMLPCSGAGEKFGGGDGCDGVGSGVEKMDCDPAGSSDEDLAVTMDDLDAMTKLLQTVQRHTHHADGVEICGPFLAGDCDLWATCPRHHTTLPFHWQLRKRRPVARPGPWPGLLGGDRGGDTGGGTVGMAKAGGDEWESLPEHAQDPLEKLYCDPDRNVIVLQHGLRRMVVDLHTMLVRDSGYDRLRRLSVSEPGGANPEFYTLWKIYWKDQLCWKEYDEPLALQLEAAWRAGQREVVVPARREQSGAGAVAGAALGAGGGGGGVVVDLASSVQHDLALGTQQRVARRPLYRSPVLLLPLLRTLADPAELANPMLVTPSQSSSVSSSSSSLSSSSSAPLLPATWVPMEPSADFVQVEMSASERAFRTVYSLFHKTVPETKASIVSIHRVQNPFLWEKYCRKKEHMCRRLPEPLCRTTERHLFHGTSAEASAAICKHNFDPRVSGKHATAYGQGCYFARRAVYSHGYARPSGERGLRWMFLSKVLVGRHAQGRPTLRRPPPINPCDLTSDLFDSCVDNLADPQIYVVFDNDQCYPYFLICYRVLEDVVQI</sequence>
<dbReference type="InterPro" id="IPR004170">
    <property type="entry name" value="WWE_dom"/>
</dbReference>
<keyword evidence="2" id="KW-0808">Transferase</keyword>
<dbReference type="Pfam" id="PF00644">
    <property type="entry name" value="PARP"/>
    <property type="match status" value="1"/>
</dbReference>
<dbReference type="GO" id="GO:1990404">
    <property type="term" value="F:NAD+-protein mono-ADP-ribosyltransferase activity"/>
    <property type="evidence" value="ECO:0007669"/>
    <property type="project" value="TreeGrafter"/>
</dbReference>
<dbReference type="PANTHER" id="PTHR45740:SF7">
    <property type="entry name" value="PROTEIN MONO-ADP-RIBOSYLTRANSFERASE TIPARP"/>
    <property type="match status" value="1"/>
</dbReference>
<comment type="similarity">
    <text evidence="1">Belongs to the ARTD/PARP family.</text>
</comment>
<keyword evidence="2" id="KW-0520">NAD</keyword>
<evidence type="ECO:0000256" key="3">
    <source>
        <dbReference type="SAM" id="MobiDB-lite"/>
    </source>
</evidence>
<dbReference type="Proteomes" id="UP001318040">
    <property type="component" value="Chromosome 39"/>
</dbReference>
<dbReference type="AlphaFoldDB" id="A0AAJ7X8U9"/>
<dbReference type="KEGG" id="pmrn:116950563"/>
<name>A0AAJ7X8U9_PETMA</name>
<dbReference type="PROSITE" id="PS51059">
    <property type="entry name" value="PARP_CATALYTIC"/>
    <property type="match status" value="1"/>
</dbReference>
<evidence type="ECO:0000313" key="6">
    <source>
        <dbReference type="Proteomes" id="UP001318040"/>
    </source>
</evidence>
<feature type="domain" description="PARP catalytic" evidence="5">
    <location>
        <begin position="557"/>
        <end position="766"/>
    </location>
</feature>
<dbReference type="GO" id="GO:0003950">
    <property type="term" value="F:NAD+ poly-ADP-ribosyltransferase activity"/>
    <property type="evidence" value="ECO:0007669"/>
    <property type="project" value="UniProtKB-UniRule"/>
</dbReference>
<dbReference type="EC" id="2.4.2.-" evidence="2"/>
<dbReference type="InterPro" id="IPR051712">
    <property type="entry name" value="ARTD-AVP"/>
</dbReference>
<keyword evidence="2" id="KW-0328">Glycosyltransferase</keyword>
<dbReference type="InterPro" id="IPR012317">
    <property type="entry name" value="Poly(ADP-ribose)pol_cat_dom"/>
</dbReference>
<dbReference type="GO" id="GO:0005634">
    <property type="term" value="C:nucleus"/>
    <property type="evidence" value="ECO:0007669"/>
    <property type="project" value="TreeGrafter"/>
</dbReference>
<dbReference type="RefSeq" id="XP_032824333.1">
    <property type="nucleotide sequence ID" value="XM_032968442.1"/>
</dbReference>
<evidence type="ECO:0000313" key="7">
    <source>
        <dbReference type="RefSeq" id="XP_032824333.1"/>
    </source>
</evidence>
<reference evidence="7" key="1">
    <citation type="submission" date="2025-08" db="UniProtKB">
        <authorList>
            <consortium name="RefSeq"/>
        </authorList>
    </citation>
    <scope>IDENTIFICATION</scope>
    <source>
        <tissue evidence="7">Sperm</tissue>
    </source>
</reference>
<evidence type="ECO:0000256" key="2">
    <source>
        <dbReference type="RuleBase" id="RU362114"/>
    </source>
</evidence>
<dbReference type="SUPFAM" id="SSF56399">
    <property type="entry name" value="ADP-ribosylation"/>
    <property type="match status" value="1"/>
</dbReference>
<feature type="region of interest" description="Disordered" evidence="3">
    <location>
        <begin position="133"/>
        <end position="155"/>
    </location>
</feature>
<evidence type="ECO:0000259" key="4">
    <source>
        <dbReference type="PROSITE" id="PS50918"/>
    </source>
</evidence>
<feature type="domain" description="WWE" evidence="4">
    <location>
        <begin position="407"/>
        <end position="504"/>
    </location>
</feature>
<dbReference type="CDD" id="cd01439">
    <property type="entry name" value="TCCD_inducible_PARP_like"/>
    <property type="match status" value="1"/>
</dbReference>
<accession>A0AAJ7X8U9</accession>
<dbReference type="PROSITE" id="PS50918">
    <property type="entry name" value="WWE"/>
    <property type="match status" value="1"/>
</dbReference>
<organism evidence="6 7">
    <name type="scientific">Petromyzon marinus</name>
    <name type="common">Sea lamprey</name>
    <dbReference type="NCBI Taxonomy" id="7757"/>
    <lineage>
        <taxon>Eukaryota</taxon>
        <taxon>Metazoa</taxon>
        <taxon>Chordata</taxon>
        <taxon>Craniata</taxon>
        <taxon>Vertebrata</taxon>
        <taxon>Cyclostomata</taxon>
        <taxon>Hyperoartia</taxon>
        <taxon>Petromyzontiformes</taxon>
        <taxon>Petromyzontidae</taxon>
        <taxon>Petromyzon</taxon>
    </lineage>
</organism>
<protein>
    <recommendedName>
        <fullName evidence="2">Poly [ADP-ribose] polymerase</fullName>
        <shortName evidence="2">PARP</shortName>
        <ecNumber evidence="2">2.4.2.-</ecNumber>
    </recommendedName>
</protein>
<keyword evidence="6" id="KW-1185">Reference proteome</keyword>